<dbReference type="InterPro" id="IPR007245">
    <property type="entry name" value="PIG-T"/>
</dbReference>
<dbReference type="PANTHER" id="PTHR12959:SF11">
    <property type="entry name" value="GPI TRANSAMIDASE COMPONENT PIG-T"/>
    <property type="match status" value="1"/>
</dbReference>
<dbReference type="PANTHER" id="PTHR12959">
    <property type="entry name" value="GPI TRANSAMIDASE COMPONENT PIG-T-RELATED"/>
    <property type="match status" value="1"/>
</dbReference>
<gene>
    <name evidence="1" type="primary">PIGT</name>
</gene>
<sequence length="442" mass="50565">MPTLTLASARSPFRDEFAEELAIRPLHSGDIHASFQFRTVWGVDLLQATDPRFLRYAILPREIVCTENLTPWKKLLPCGSKAGLAVLLKSEKLFHSSYFSQAVHIRPVCQGMHCTVPSWEMRQTLNVVFDLYTSGQGKREWSMFKIKIYVDVTDSPQGELFELSPPTPLLSQAVVLGDRRTYSVYDLTDPGTFGKVRSLNLLVRWKADNGDMLRPLLHGERYVAGFGLQTGEIHTLIYNNHPYRAFPVLLLETVPWYLRLYIHTLTVTSKNRENKPSYIHYQPSKDRLRPHLLEMLVQLPPNSVTEVTVQFERALLKWTEYPPDPNHGFYVGSSVLSALVPSLVAMDTNITQEHPLFSSFFLCKEESSYFMRVYTEPLLVNLPTPDFSMPYNVICLTCTVVAVGYGSFYNLLTRTFQVEEPSQSLAKRLANVIRRWRGVPQL</sequence>
<dbReference type="Pfam" id="PF04113">
    <property type="entry name" value="Gpi16"/>
    <property type="match status" value="2"/>
</dbReference>
<dbReference type="AlphaFoldDB" id="A0AAY4B8V8"/>
<reference evidence="1" key="2">
    <citation type="submission" date="2025-08" db="UniProtKB">
        <authorList>
            <consortium name="Ensembl"/>
        </authorList>
    </citation>
    <scope>IDENTIFICATION</scope>
</reference>
<name>A0AAY4B8V8_9TELE</name>
<evidence type="ECO:0000313" key="1">
    <source>
        <dbReference type="Ensembl" id="ENSDCDP00010017409.1"/>
    </source>
</evidence>
<organism evidence="1 2">
    <name type="scientific">Denticeps clupeoides</name>
    <name type="common">denticle herring</name>
    <dbReference type="NCBI Taxonomy" id="299321"/>
    <lineage>
        <taxon>Eukaryota</taxon>
        <taxon>Metazoa</taxon>
        <taxon>Chordata</taxon>
        <taxon>Craniata</taxon>
        <taxon>Vertebrata</taxon>
        <taxon>Euteleostomi</taxon>
        <taxon>Actinopterygii</taxon>
        <taxon>Neopterygii</taxon>
        <taxon>Teleostei</taxon>
        <taxon>Clupei</taxon>
        <taxon>Clupeiformes</taxon>
        <taxon>Denticipitoidei</taxon>
        <taxon>Denticipitidae</taxon>
        <taxon>Denticeps</taxon>
    </lineage>
</organism>
<evidence type="ECO:0000313" key="2">
    <source>
        <dbReference type="Proteomes" id="UP000694580"/>
    </source>
</evidence>
<protein>
    <recommendedName>
        <fullName evidence="3">GPI transamidase component PIG-T</fullName>
    </recommendedName>
</protein>
<reference evidence="1 2" key="1">
    <citation type="submission" date="2020-06" db="EMBL/GenBank/DDBJ databases">
        <authorList>
            <consortium name="Wellcome Sanger Institute Data Sharing"/>
        </authorList>
    </citation>
    <scope>NUCLEOTIDE SEQUENCE [LARGE SCALE GENOMIC DNA]</scope>
</reference>
<dbReference type="Ensembl" id="ENSDCDT00010018453.1">
    <property type="protein sequence ID" value="ENSDCDP00010017409.1"/>
    <property type="gene ID" value="ENSDCDG00010007968.1"/>
</dbReference>
<dbReference type="GO" id="GO:0016255">
    <property type="term" value="P:attachment of GPI anchor to protein"/>
    <property type="evidence" value="ECO:0007669"/>
    <property type="project" value="InterPro"/>
</dbReference>
<dbReference type="Proteomes" id="UP000694580">
    <property type="component" value="Chromosome 10"/>
</dbReference>
<dbReference type="GeneTree" id="ENSGT00390000018558"/>
<dbReference type="GO" id="GO:0042765">
    <property type="term" value="C:GPI-anchor transamidase complex"/>
    <property type="evidence" value="ECO:0007669"/>
    <property type="project" value="InterPro"/>
</dbReference>
<accession>A0AAY4B8V8</accession>
<evidence type="ECO:0008006" key="3">
    <source>
        <dbReference type="Google" id="ProtNLM"/>
    </source>
</evidence>
<reference evidence="1" key="3">
    <citation type="submission" date="2025-09" db="UniProtKB">
        <authorList>
            <consortium name="Ensembl"/>
        </authorList>
    </citation>
    <scope>IDENTIFICATION</scope>
</reference>
<proteinExistence type="predicted"/>
<keyword evidence="2" id="KW-1185">Reference proteome</keyword>